<accession>A0A0C2IL44</accession>
<evidence type="ECO:0000313" key="4">
    <source>
        <dbReference type="Proteomes" id="UP000031575"/>
    </source>
</evidence>
<comment type="caution">
    <text evidence="3">The sequence shown here is derived from an EMBL/GenBank/DDBJ whole genome shotgun (WGS) entry which is preliminary data.</text>
</comment>
<dbReference type="HOGENOM" id="CLU_1220017_0_0_1"/>
<dbReference type="GeneID" id="63674234"/>
<evidence type="ECO:0000256" key="1">
    <source>
        <dbReference type="SAM" id="MobiDB-lite"/>
    </source>
</evidence>
<dbReference type="Proteomes" id="UP000031575">
    <property type="component" value="Unassembled WGS sequence"/>
</dbReference>
<protein>
    <recommendedName>
        <fullName evidence="5">Infection structure specific protein</fullName>
    </recommendedName>
</protein>
<feature type="compositionally biased region" description="Gly residues" evidence="1">
    <location>
        <begin position="180"/>
        <end position="192"/>
    </location>
</feature>
<dbReference type="VEuPathDB" id="FungiDB:SPBR_00994"/>
<feature type="chain" id="PRO_5002150521" description="Infection structure specific protein" evidence="2">
    <location>
        <begin position="19"/>
        <end position="232"/>
    </location>
</feature>
<keyword evidence="2" id="KW-0732">Signal</keyword>
<keyword evidence="4" id="KW-1185">Reference proteome</keyword>
<feature type="region of interest" description="Disordered" evidence="1">
    <location>
        <begin position="141"/>
        <end position="208"/>
    </location>
</feature>
<gene>
    <name evidence="3" type="ORF">SPBR_00994</name>
</gene>
<feature type="compositionally biased region" description="Gly residues" evidence="1">
    <location>
        <begin position="141"/>
        <end position="153"/>
    </location>
</feature>
<evidence type="ECO:0000256" key="2">
    <source>
        <dbReference type="SAM" id="SignalP"/>
    </source>
</evidence>
<name>A0A0C2IL44_9PEZI</name>
<evidence type="ECO:0008006" key="5">
    <source>
        <dbReference type="Google" id="ProtNLM"/>
    </source>
</evidence>
<evidence type="ECO:0000313" key="3">
    <source>
        <dbReference type="EMBL" id="KIH89826.1"/>
    </source>
</evidence>
<feature type="signal peptide" evidence="2">
    <location>
        <begin position="1"/>
        <end position="18"/>
    </location>
</feature>
<dbReference type="OrthoDB" id="3561078at2759"/>
<sequence>MYTKSILLAALTASAASATRLFPGQAALKRGLDARQTGAAGGGETCATELASAYDTIPTPPPVVQQWEMTAVISDPCNYTPPPSVEAAFSTYSAELEDWYSSHSKEIASILSTCQAYAPSGEESSSVAGLSDYCATAGGSGGGAGGGSGGGSSGAATTTAEHTKGTGATESTAKATKTSGGSGTTAGSGSGSGTTTTSAGSASKTNAGSKDTAAVGVAALAMAGALCVAAAL</sequence>
<proteinExistence type="predicted"/>
<reference evidence="3 4" key="1">
    <citation type="journal article" date="2014" name="BMC Genomics">
        <title>Comparative genomics of the major fungal agents of human and animal Sporotrichosis: Sporothrix schenckii and Sporothrix brasiliensis.</title>
        <authorList>
            <person name="Teixeira M.M."/>
            <person name="de Almeida L.G."/>
            <person name="Kubitschek-Barreira P."/>
            <person name="Alves F.L."/>
            <person name="Kioshima E.S."/>
            <person name="Abadio A.K."/>
            <person name="Fernandes L."/>
            <person name="Derengowski L.S."/>
            <person name="Ferreira K.S."/>
            <person name="Souza R.C."/>
            <person name="Ruiz J.C."/>
            <person name="de Andrade N.C."/>
            <person name="Paes H.C."/>
            <person name="Nicola A.M."/>
            <person name="Albuquerque P."/>
            <person name="Gerber A.L."/>
            <person name="Martins V.P."/>
            <person name="Peconick L.D."/>
            <person name="Neto A.V."/>
            <person name="Chaucanez C.B."/>
            <person name="Silva P.A."/>
            <person name="Cunha O.L."/>
            <person name="de Oliveira F.F."/>
            <person name="dos Santos T.C."/>
            <person name="Barros A.L."/>
            <person name="Soares M.A."/>
            <person name="de Oliveira L.M."/>
            <person name="Marini M.M."/>
            <person name="Villalobos-Duno H."/>
            <person name="Cunha M.M."/>
            <person name="de Hoog S."/>
            <person name="da Silveira J.F."/>
            <person name="Henrissat B."/>
            <person name="Nino-Vega G.A."/>
            <person name="Cisalpino P.S."/>
            <person name="Mora-Montes H.M."/>
            <person name="Almeida S.R."/>
            <person name="Stajich J.E."/>
            <person name="Lopes-Bezerra L.M."/>
            <person name="Vasconcelos A.T."/>
            <person name="Felipe M.S."/>
        </authorList>
    </citation>
    <scope>NUCLEOTIDE SEQUENCE [LARGE SCALE GENOMIC DNA]</scope>
    <source>
        <strain evidence="3 4">5110</strain>
    </source>
</reference>
<dbReference type="RefSeq" id="XP_040617836.1">
    <property type="nucleotide sequence ID" value="XM_040759313.1"/>
</dbReference>
<feature type="compositionally biased region" description="Low complexity" evidence="1">
    <location>
        <begin position="154"/>
        <end position="179"/>
    </location>
</feature>
<feature type="compositionally biased region" description="Low complexity" evidence="1">
    <location>
        <begin position="193"/>
        <end position="208"/>
    </location>
</feature>
<dbReference type="AlphaFoldDB" id="A0A0C2IL44"/>
<organism evidence="3 4">
    <name type="scientific">Sporothrix brasiliensis 5110</name>
    <dbReference type="NCBI Taxonomy" id="1398154"/>
    <lineage>
        <taxon>Eukaryota</taxon>
        <taxon>Fungi</taxon>
        <taxon>Dikarya</taxon>
        <taxon>Ascomycota</taxon>
        <taxon>Pezizomycotina</taxon>
        <taxon>Sordariomycetes</taxon>
        <taxon>Sordariomycetidae</taxon>
        <taxon>Ophiostomatales</taxon>
        <taxon>Ophiostomataceae</taxon>
        <taxon>Sporothrix</taxon>
    </lineage>
</organism>
<dbReference type="EMBL" id="AWTV01000008">
    <property type="protein sequence ID" value="KIH89826.1"/>
    <property type="molecule type" value="Genomic_DNA"/>
</dbReference>